<evidence type="ECO:0008006" key="4">
    <source>
        <dbReference type="Google" id="ProtNLM"/>
    </source>
</evidence>
<dbReference type="AlphaFoldDB" id="H6L3A5"/>
<name>H6L3A5_SAPGL</name>
<feature type="chain" id="PRO_5003604597" description="Lipoprotein" evidence="1">
    <location>
        <begin position="21"/>
        <end position="179"/>
    </location>
</feature>
<keyword evidence="3" id="KW-1185">Reference proteome</keyword>
<feature type="signal peptide" evidence="1">
    <location>
        <begin position="1"/>
        <end position="20"/>
    </location>
</feature>
<protein>
    <recommendedName>
        <fullName evidence="4">Lipoprotein</fullName>
    </recommendedName>
</protein>
<dbReference type="PROSITE" id="PS51257">
    <property type="entry name" value="PROKAR_LIPOPROTEIN"/>
    <property type="match status" value="1"/>
</dbReference>
<dbReference type="Proteomes" id="UP000007519">
    <property type="component" value="Chromosome"/>
</dbReference>
<dbReference type="EMBL" id="CP002831">
    <property type="protein sequence ID" value="AFC23752.1"/>
    <property type="molecule type" value="Genomic_DNA"/>
</dbReference>
<evidence type="ECO:0000313" key="2">
    <source>
        <dbReference type="EMBL" id="AFC23752.1"/>
    </source>
</evidence>
<dbReference type="RefSeq" id="WP_015691401.1">
    <property type="nucleotide sequence ID" value="NC_016940.1"/>
</dbReference>
<proteinExistence type="predicted"/>
<dbReference type="STRING" id="984262.SGRA_1017"/>
<organism evidence="2 3">
    <name type="scientific">Saprospira grandis (strain Lewin)</name>
    <dbReference type="NCBI Taxonomy" id="984262"/>
    <lineage>
        <taxon>Bacteria</taxon>
        <taxon>Pseudomonadati</taxon>
        <taxon>Bacteroidota</taxon>
        <taxon>Saprospiria</taxon>
        <taxon>Saprospirales</taxon>
        <taxon>Saprospiraceae</taxon>
        <taxon>Saprospira</taxon>
    </lineage>
</organism>
<evidence type="ECO:0000256" key="1">
    <source>
        <dbReference type="SAM" id="SignalP"/>
    </source>
</evidence>
<accession>H6L3A5</accession>
<evidence type="ECO:0000313" key="3">
    <source>
        <dbReference type="Proteomes" id="UP000007519"/>
    </source>
</evidence>
<sequence length="179" mass="20258">MKKLLFLTLALIGLSLSSCQKEEDLSPAAPCTDCIEISSVQLLYYTHLAPYSYYGPRDYWDRYATNPEDRAPDLYVAITEVVERGYDATTLCSSPPIQNCPSLPGLPMDLPKVYIDNDSEYEYAISVIDEDVSEGEHYNRGMAHFYITATELKRTKPDSLILESPQYNNAALLLLLKYH</sequence>
<keyword evidence="1" id="KW-0732">Signal</keyword>
<gene>
    <name evidence="2" type="ordered locus">SGRA_1017</name>
</gene>
<dbReference type="HOGENOM" id="CLU_1561801_0_0_10"/>
<reference evidence="2 3" key="1">
    <citation type="journal article" date="2012" name="Stand. Genomic Sci.">
        <title>Complete genome sequencing and analysis of Saprospira grandis str. Lewin, a predatory marine bacterium.</title>
        <authorList>
            <person name="Saw J.H."/>
            <person name="Yuryev A."/>
            <person name="Kanbe M."/>
            <person name="Hou S."/>
            <person name="Young A.G."/>
            <person name="Aizawa S."/>
            <person name="Alam M."/>
        </authorList>
    </citation>
    <scope>NUCLEOTIDE SEQUENCE [LARGE SCALE GENOMIC DNA]</scope>
    <source>
        <strain evidence="2 3">Lewin</strain>
    </source>
</reference>
<dbReference type="KEGG" id="sgn:SGRA_1017"/>